<evidence type="ECO:0000256" key="1">
    <source>
        <dbReference type="SAM" id="MobiDB-lite"/>
    </source>
</evidence>
<dbReference type="AlphaFoldDB" id="A0A482W419"/>
<organism evidence="3 4">
    <name type="scientific">Asbolus verrucosus</name>
    <name type="common">Desert ironclad beetle</name>
    <dbReference type="NCBI Taxonomy" id="1661398"/>
    <lineage>
        <taxon>Eukaryota</taxon>
        <taxon>Metazoa</taxon>
        <taxon>Ecdysozoa</taxon>
        <taxon>Arthropoda</taxon>
        <taxon>Hexapoda</taxon>
        <taxon>Insecta</taxon>
        <taxon>Pterygota</taxon>
        <taxon>Neoptera</taxon>
        <taxon>Endopterygota</taxon>
        <taxon>Coleoptera</taxon>
        <taxon>Polyphaga</taxon>
        <taxon>Cucujiformia</taxon>
        <taxon>Tenebrionidae</taxon>
        <taxon>Pimeliinae</taxon>
        <taxon>Asbolus</taxon>
    </lineage>
</organism>
<accession>A0A482W419</accession>
<keyword evidence="4" id="KW-1185">Reference proteome</keyword>
<feature type="chain" id="PRO_5019823881" evidence="2">
    <location>
        <begin position="20"/>
        <end position="669"/>
    </location>
</feature>
<evidence type="ECO:0000313" key="4">
    <source>
        <dbReference type="Proteomes" id="UP000292052"/>
    </source>
</evidence>
<dbReference type="STRING" id="1661398.A0A482W419"/>
<evidence type="ECO:0000256" key="2">
    <source>
        <dbReference type="SAM" id="SignalP"/>
    </source>
</evidence>
<dbReference type="EMBL" id="QDEB01031247">
    <property type="protein sequence ID" value="RZC39804.1"/>
    <property type="molecule type" value="Genomic_DNA"/>
</dbReference>
<keyword evidence="2" id="KW-0732">Signal</keyword>
<proteinExistence type="predicted"/>
<dbReference type="Proteomes" id="UP000292052">
    <property type="component" value="Unassembled WGS sequence"/>
</dbReference>
<gene>
    <name evidence="3" type="ORF">BDFB_011418</name>
</gene>
<protein>
    <submittedName>
        <fullName evidence="3">Cell wall protein DAN4</fullName>
    </submittedName>
</protein>
<comment type="caution">
    <text evidence="3">The sequence shown here is derived from an EMBL/GenBank/DDBJ whole genome shotgun (WGS) entry which is preliminary data.</text>
</comment>
<feature type="compositionally biased region" description="Low complexity" evidence="1">
    <location>
        <begin position="604"/>
        <end position="617"/>
    </location>
</feature>
<reference evidence="3 4" key="1">
    <citation type="submission" date="2017-03" db="EMBL/GenBank/DDBJ databases">
        <title>Genome of the blue death feigning beetle - Asbolus verrucosus.</title>
        <authorList>
            <person name="Rider S.D."/>
        </authorList>
    </citation>
    <scope>NUCLEOTIDE SEQUENCE [LARGE SCALE GENOMIC DNA]</scope>
    <source>
        <strain evidence="3">Butters</strain>
        <tissue evidence="3">Head and leg muscle</tissue>
    </source>
</reference>
<name>A0A482W419_ASBVE</name>
<feature type="signal peptide" evidence="2">
    <location>
        <begin position="1"/>
        <end position="19"/>
    </location>
</feature>
<evidence type="ECO:0000313" key="3">
    <source>
        <dbReference type="EMBL" id="RZC39804.1"/>
    </source>
</evidence>
<dbReference type="OrthoDB" id="6743986at2759"/>
<feature type="compositionally biased region" description="Low complexity" evidence="1">
    <location>
        <begin position="572"/>
        <end position="593"/>
    </location>
</feature>
<sequence length="669" mass="74154">MRLTCTILVFLALILGLKCEGDPSTTTVPTTKLIMELTTEKPTTEHTTELVTKNHDTIDIEEPKTNLNWGTRGIYGGSYYNDSVENPNYIHYVHGTYQPPTKDYYKNQKYQGEDDGETLDYYLGFGLSKMTDKDFKYNEFHHYYHDLDRNITMNETIPSDNIIACHPNATFLCPENTETVCLMNGTIYCMSKISAVSSCLDNSTMDCVNTTVPCVRRCSEVENNLEEISLPCLATIIVEDVYEDNKGMTIGRVGGTFILVPALDVNDKIFCVSVIVDPLPPANFTNVADMVVTQSTLVLSKFTTIVVSESIITLSTIEPATTFDSTSTTIPPILVPFQSTTRITAPRADSTSLKSIINIFSSENIPYRNQESQKIVYKTKNVYHYPGYYSLPVYSHHPGYIYAPSYHYSSHDTGSTALGFFLGYGLGRLSTPTYSHYSFYDGYRPRYDHYSVHHYYHNKESIPQNQEIPSNAIVGCVGDTTTICPGNTTSLCTSTGTLMCVVSATSTVPCTDNRQVNCIKSTISCVNNTAPECKNSNSTSINIPCVSTAKVYGDVKYINNTIIVEKPVNSTNATSTTAANNNSTINTNDTISTEPKYSTKYPITTTPTPESQTTSVNTTVNVRKRRDTPQNFCVTVVAIPSKTPLSEGDKVLDDAKEIFNNFIESAWGL</sequence>
<feature type="region of interest" description="Disordered" evidence="1">
    <location>
        <begin position="572"/>
        <end position="617"/>
    </location>
</feature>